<keyword evidence="5" id="KW-0472">Membrane</keyword>
<organism evidence="6">
    <name type="scientific">Bicosoecida sp. CB-2014</name>
    <dbReference type="NCBI Taxonomy" id="1486930"/>
    <lineage>
        <taxon>Eukaryota</taxon>
        <taxon>Sar</taxon>
        <taxon>Stramenopiles</taxon>
        <taxon>Bigyra</taxon>
        <taxon>Opalozoa</taxon>
        <taxon>Bicosoecida</taxon>
    </lineage>
</organism>
<reference evidence="6" key="1">
    <citation type="submission" date="2021-01" db="EMBL/GenBank/DDBJ databases">
        <authorList>
            <person name="Corre E."/>
            <person name="Pelletier E."/>
            <person name="Niang G."/>
            <person name="Scheremetjew M."/>
            <person name="Finn R."/>
            <person name="Kale V."/>
            <person name="Holt S."/>
            <person name="Cochrane G."/>
            <person name="Meng A."/>
            <person name="Brown T."/>
            <person name="Cohen L."/>
        </authorList>
    </citation>
    <scope>NUCLEOTIDE SEQUENCE</scope>
    <source>
        <strain evidence="6">Ms1</strain>
    </source>
</reference>
<evidence type="ECO:0008006" key="7">
    <source>
        <dbReference type="Google" id="ProtNLM"/>
    </source>
</evidence>
<dbReference type="PANTHER" id="PTHR12668:SF53">
    <property type="entry name" value="TMEM14 PROTEIN HOMOLOG YJR085C"/>
    <property type="match status" value="1"/>
</dbReference>
<sequence>MPQHHAPYTAAALTAVGGTMGYVKGKSVPSLAAGLAFGAAFGAAGYLLQRGESTADFELGHRVGVFASTGLATLMASRAWSTRKPVPAAVAVLGVAMLGYHYTRWEEWNASLSEELADEARAAEVDELVKELGAPVELGVGGADGGAAAGGEKK</sequence>
<name>A0A7S1CCQ7_9STRA</name>
<evidence type="ECO:0000313" key="6">
    <source>
        <dbReference type="EMBL" id="CAD8914304.1"/>
    </source>
</evidence>
<dbReference type="InterPro" id="IPR005349">
    <property type="entry name" value="TMEM14"/>
</dbReference>
<dbReference type="Pfam" id="PF03647">
    <property type="entry name" value="Tmemb_14"/>
    <property type="match status" value="1"/>
</dbReference>
<dbReference type="PANTHER" id="PTHR12668">
    <property type="entry name" value="TRANSMEMBRANE PROTEIN 14, 15"/>
    <property type="match status" value="1"/>
</dbReference>
<keyword evidence="4" id="KW-1133">Transmembrane helix</keyword>
<comment type="subcellular location">
    <subcellularLocation>
        <location evidence="1">Membrane</location>
    </subcellularLocation>
</comment>
<gene>
    <name evidence="6" type="ORF">BSP0115_LOCUS7556</name>
</gene>
<evidence type="ECO:0000256" key="3">
    <source>
        <dbReference type="ARBA" id="ARBA00022692"/>
    </source>
</evidence>
<evidence type="ECO:0000256" key="1">
    <source>
        <dbReference type="ARBA" id="ARBA00004370"/>
    </source>
</evidence>
<evidence type="ECO:0000256" key="5">
    <source>
        <dbReference type="ARBA" id="ARBA00023136"/>
    </source>
</evidence>
<dbReference type="Gene3D" id="1.10.10.1740">
    <property type="entry name" value="Transmembrane protein 14-like"/>
    <property type="match status" value="1"/>
</dbReference>
<evidence type="ECO:0000256" key="4">
    <source>
        <dbReference type="ARBA" id="ARBA00022989"/>
    </source>
</evidence>
<comment type="similarity">
    <text evidence="2">Belongs to the TMEM14 family.</text>
</comment>
<keyword evidence="3" id="KW-0812">Transmembrane</keyword>
<dbReference type="GO" id="GO:0016020">
    <property type="term" value="C:membrane"/>
    <property type="evidence" value="ECO:0007669"/>
    <property type="project" value="UniProtKB-SubCell"/>
</dbReference>
<evidence type="ECO:0000256" key="2">
    <source>
        <dbReference type="ARBA" id="ARBA00007590"/>
    </source>
</evidence>
<protein>
    <recommendedName>
        <fullName evidence="7">Transmembrane protein 14C</fullName>
    </recommendedName>
</protein>
<dbReference type="InterPro" id="IPR044890">
    <property type="entry name" value="TMEM14_sf"/>
</dbReference>
<proteinExistence type="inferred from homology"/>
<dbReference type="EMBL" id="HBFS01010953">
    <property type="protein sequence ID" value="CAD8914304.1"/>
    <property type="molecule type" value="Transcribed_RNA"/>
</dbReference>
<accession>A0A7S1CCQ7</accession>
<dbReference type="AlphaFoldDB" id="A0A7S1CCQ7"/>